<dbReference type="FunFam" id="1.20.1440.160:FF:000001">
    <property type="entry name" value="Tumor necrosis factor alpha-induced protein 8-like 1"/>
    <property type="match status" value="1"/>
</dbReference>
<evidence type="ECO:0000256" key="3">
    <source>
        <dbReference type="ARBA" id="ARBA00022703"/>
    </source>
</evidence>
<dbReference type="OrthoDB" id="10055976at2759"/>
<keyword evidence="3" id="KW-0053">Apoptosis</keyword>
<evidence type="ECO:0000256" key="2">
    <source>
        <dbReference type="ARBA" id="ARBA00022490"/>
    </source>
</evidence>
<reference evidence="7" key="1">
    <citation type="submission" date="2020-11" db="EMBL/GenBank/DDBJ databases">
        <title>Gallus gallus (Chicken) genome, bGalGal1, GRCg7b, maternal haplotype autosomes + Z &amp; W.</title>
        <authorList>
            <person name="Warren W."/>
            <person name="Formenti G."/>
            <person name="Fedrigo O."/>
            <person name="Haase B."/>
            <person name="Mountcastle J."/>
            <person name="Balacco J."/>
            <person name="Tracey A."/>
            <person name="Schneider V."/>
            <person name="Okimoto R."/>
            <person name="Cheng H."/>
            <person name="Hawken R."/>
            <person name="Howe K."/>
            <person name="Jarvis E.D."/>
        </authorList>
    </citation>
    <scope>NUCLEOTIDE SEQUENCE [LARGE SCALE GENOMIC DNA]</scope>
    <source>
        <strain evidence="7">Broiler</strain>
    </source>
</reference>
<evidence type="ECO:0000256" key="4">
    <source>
        <dbReference type="ARBA" id="ARBA00038267"/>
    </source>
</evidence>
<organism evidence="7 8">
    <name type="scientific">Gallus gallus</name>
    <name type="common">Chicken</name>
    <dbReference type="NCBI Taxonomy" id="9031"/>
    <lineage>
        <taxon>Eukaryota</taxon>
        <taxon>Metazoa</taxon>
        <taxon>Chordata</taxon>
        <taxon>Craniata</taxon>
        <taxon>Vertebrata</taxon>
        <taxon>Euteleostomi</taxon>
        <taxon>Archelosauria</taxon>
        <taxon>Archosauria</taxon>
        <taxon>Dinosauria</taxon>
        <taxon>Saurischia</taxon>
        <taxon>Theropoda</taxon>
        <taxon>Coelurosauria</taxon>
        <taxon>Aves</taxon>
        <taxon>Neognathae</taxon>
        <taxon>Galloanserae</taxon>
        <taxon>Galliformes</taxon>
        <taxon>Phasianidae</taxon>
        <taxon>Phasianinae</taxon>
        <taxon>Gallus</taxon>
    </lineage>
</organism>
<gene>
    <name evidence="7" type="primary">TNFAIP8</name>
</gene>
<accession>A0A8V0Y5L5</accession>
<dbReference type="Gene3D" id="1.20.1440.160">
    <property type="entry name" value="Tumor necrosis factor alpha-induced protein 8-like"/>
    <property type="match status" value="1"/>
</dbReference>
<keyword evidence="9" id="KW-1267">Proteomics identification</keyword>
<evidence type="ECO:0000313" key="7">
    <source>
        <dbReference type="Ensembl" id="ENSGALP00010012818.1"/>
    </source>
</evidence>
<comment type="subcellular location">
    <subcellularLocation>
        <location evidence="1">Cytoplasm</location>
    </subcellularLocation>
</comment>
<keyword evidence="2" id="KW-0963">Cytoplasm</keyword>
<keyword evidence="8" id="KW-1185">Reference proteome</keyword>
<keyword evidence="6" id="KW-0175">Coiled coil</keyword>
<dbReference type="GO" id="GO:0005737">
    <property type="term" value="C:cytoplasm"/>
    <property type="evidence" value="ECO:0007669"/>
    <property type="project" value="UniProtKB-SubCell"/>
</dbReference>
<reference evidence="7" key="2">
    <citation type="submission" date="2025-08" db="UniProtKB">
        <authorList>
            <consortium name="Ensembl"/>
        </authorList>
    </citation>
    <scope>IDENTIFICATION</scope>
    <source>
        <strain evidence="7">broiler</strain>
    </source>
</reference>
<name>A0A8V0Y5L5_CHICK</name>
<evidence type="ECO:0007829" key="9">
    <source>
        <dbReference type="PeptideAtlas" id="A0A8V0Y5L5"/>
    </source>
</evidence>
<evidence type="ECO:0000256" key="6">
    <source>
        <dbReference type="SAM" id="Coils"/>
    </source>
</evidence>
<sequence>MHNQQLLAREVRVSVEVLLLFQTAAGVLAPKGAESPEQLSPDLLNSQTFPFKIPTLLFFLSSFPFFFFSSSIFQEVCLQLRRAHLGCWCPFAMSLEADESREVATDVFNSKSLAIQAQKKILGKMVSKSIATTLIDDTSSDVLDELYRVTKEYTQNKKEAEKIIKNLIKIVLKLAILYRNNQFNQDEIALMEKFKKKVHQLAKTVVSFHQVDYTFDRNFLSKLLNDCRELLHQIIQRHLTAKSHGRVNNVFDHFSDCEFLAALYNPFGPYKLHLQKLCDGVNRMLDEGNI</sequence>
<dbReference type="InterPro" id="IPR008477">
    <property type="entry name" value="TNFAIP8-like"/>
</dbReference>
<comment type="similarity">
    <text evidence="4">Belongs to the TNFAIP8 family.</text>
</comment>
<dbReference type="Pfam" id="PF05527">
    <property type="entry name" value="TNFAIP8"/>
    <property type="match status" value="1"/>
</dbReference>
<protein>
    <recommendedName>
        <fullName evidence="5">Tumor necrosis factor alpha-induced protein 8</fullName>
    </recommendedName>
</protein>
<dbReference type="AlphaFoldDB" id="A0A8V0Y5L5"/>
<dbReference type="Proteomes" id="UP000000539">
    <property type="component" value="Chromosome Z"/>
</dbReference>
<dbReference type="GO" id="GO:0043065">
    <property type="term" value="P:positive regulation of apoptotic process"/>
    <property type="evidence" value="ECO:0007669"/>
    <property type="project" value="Ensembl"/>
</dbReference>
<dbReference type="GO" id="GO:0043027">
    <property type="term" value="F:cysteine-type endopeptidase inhibitor activity involved in apoptotic process"/>
    <property type="evidence" value="ECO:0007669"/>
    <property type="project" value="Ensembl"/>
</dbReference>
<feature type="coiled-coil region" evidence="6">
    <location>
        <begin position="143"/>
        <end position="170"/>
    </location>
</feature>
<dbReference type="PANTHER" id="PTHR12757">
    <property type="entry name" value="TUMOR NECROSIS FACTOR INDUCED PROTEIN"/>
    <property type="match status" value="1"/>
</dbReference>
<dbReference type="GeneTree" id="ENSGT00390000003488"/>
<evidence type="ECO:0000313" key="8">
    <source>
        <dbReference type="Proteomes" id="UP000000539"/>
    </source>
</evidence>
<dbReference type="PANTHER" id="PTHR12757:SF3">
    <property type="entry name" value="TUMOR NECROSIS FACTOR ALPHA-INDUCED PROTEIN 8"/>
    <property type="match status" value="1"/>
</dbReference>
<reference evidence="7" key="3">
    <citation type="submission" date="2025-09" db="UniProtKB">
        <authorList>
            <consortium name="Ensembl"/>
        </authorList>
    </citation>
    <scope>IDENTIFICATION</scope>
    <source>
        <strain evidence="7">broiler</strain>
    </source>
</reference>
<dbReference type="GO" id="GO:0006915">
    <property type="term" value="P:apoptotic process"/>
    <property type="evidence" value="ECO:0007669"/>
    <property type="project" value="UniProtKB-KW"/>
</dbReference>
<dbReference type="Ensembl" id="ENSGALT00010022297.1">
    <property type="protein sequence ID" value="ENSGALP00010012818.1"/>
    <property type="gene ID" value="ENSGALG00010009360.1"/>
</dbReference>
<dbReference type="InterPro" id="IPR038355">
    <property type="entry name" value="TNFAIP8_sf"/>
</dbReference>
<evidence type="ECO:0000256" key="5">
    <source>
        <dbReference type="ARBA" id="ARBA00040051"/>
    </source>
</evidence>
<dbReference type="GO" id="GO:0005654">
    <property type="term" value="C:nucleoplasm"/>
    <property type="evidence" value="ECO:0007669"/>
    <property type="project" value="Ensembl"/>
</dbReference>
<evidence type="ECO:0000256" key="1">
    <source>
        <dbReference type="ARBA" id="ARBA00004496"/>
    </source>
</evidence>
<proteinExistence type="evidence at protein level"/>